<accession>A0A1S6JA27</accession>
<dbReference type="RefSeq" id="WP_055418855.1">
    <property type="nucleotide sequence ID" value="NZ_CP019724.1"/>
</dbReference>
<keyword evidence="2" id="KW-1133">Transmembrane helix</keyword>
<evidence type="ECO:0000313" key="3">
    <source>
        <dbReference type="EMBL" id="AQS68583.1"/>
    </source>
</evidence>
<feature type="transmembrane region" description="Helical" evidence="2">
    <location>
        <begin position="33"/>
        <end position="51"/>
    </location>
</feature>
<reference evidence="3 4" key="1">
    <citation type="submission" date="2017-02" db="EMBL/GenBank/DDBJ databases">
        <title>Streptomyces pactum ACT12 Genome sequencing and assembly.</title>
        <authorList>
            <person name="Xue Q."/>
            <person name="Yan X."/>
            <person name="Jia L."/>
            <person name="Yan H."/>
        </authorList>
    </citation>
    <scope>NUCLEOTIDE SEQUENCE [LARGE SCALE GENOMIC DNA]</scope>
    <source>
        <strain evidence="3 4">ACT12</strain>
    </source>
</reference>
<dbReference type="EMBL" id="CP019724">
    <property type="protein sequence ID" value="AQS68583.1"/>
    <property type="molecule type" value="Genomic_DNA"/>
</dbReference>
<feature type="transmembrane region" description="Helical" evidence="2">
    <location>
        <begin position="63"/>
        <end position="82"/>
    </location>
</feature>
<evidence type="ECO:0000256" key="1">
    <source>
        <dbReference type="SAM" id="MobiDB-lite"/>
    </source>
</evidence>
<feature type="region of interest" description="Disordered" evidence="1">
    <location>
        <begin position="1"/>
        <end position="21"/>
    </location>
</feature>
<dbReference type="AlphaFoldDB" id="A0A1S6JA27"/>
<gene>
    <name evidence="3" type="ORF">B1H29_18080</name>
</gene>
<name>A0A1S6JA27_9ACTN</name>
<keyword evidence="2" id="KW-0472">Membrane</keyword>
<evidence type="ECO:0000256" key="2">
    <source>
        <dbReference type="SAM" id="Phobius"/>
    </source>
</evidence>
<dbReference type="OrthoDB" id="4233344at2"/>
<feature type="transmembrane region" description="Helical" evidence="2">
    <location>
        <begin position="116"/>
        <end position="140"/>
    </location>
</feature>
<sequence length="151" mass="16504">MAHAVPARGTSTETDTRRRTATPDVFGERTHRVARWAVPLAIGLVYGYWAAAIRRHGDSVTGWNLLFGFLTVLAFVVLYAVVRAVAQRLPREGHAVLWGAFAGSALGFLYAQSGVAMFTCVVVSLLLAAAVFATLFYRYYTHEDAKGRPVT</sequence>
<dbReference type="Proteomes" id="UP000189443">
    <property type="component" value="Chromosome"/>
</dbReference>
<feature type="transmembrane region" description="Helical" evidence="2">
    <location>
        <begin position="94"/>
        <end position="110"/>
    </location>
</feature>
<organism evidence="3 4">
    <name type="scientific">Streptomyces pactum</name>
    <dbReference type="NCBI Taxonomy" id="68249"/>
    <lineage>
        <taxon>Bacteria</taxon>
        <taxon>Bacillati</taxon>
        <taxon>Actinomycetota</taxon>
        <taxon>Actinomycetes</taxon>
        <taxon>Kitasatosporales</taxon>
        <taxon>Streptomycetaceae</taxon>
        <taxon>Streptomyces</taxon>
    </lineage>
</organism>
<keyword evidence="2" id="KW-0812">Transmembrane</keyword>
<proteinExistence type="predicted"/>
<keyword evidence="4" id="KW-1185">Reference proteome</keyword>
<evidence type="ECO:0000313" key="4">
    <source>
        <dbReference type="Proteomes" id="UP000189443"/>
    </source>
</evidence>
<dbReference type="KEGG" id="spac:B1H29_18080"/>
<protein>
    <submittedName>
        <fullName evidence="3">Uncharacterized protein</fullName>
    </submittedName>
</protein>